<feature type="domain" description="Amidohydrolase-related" evidence="2">
    <location>
        <begin position="339"/>
        <end position="429"/>
    </location>
</feature>
<dbReference type="InterPro" id="IPR011059">
    <property type="entry name" value="Metal-dep_hydrolase_composite"/>
</dbReference>
<dbReference type="KEGG" id="fli:Fleli_3926"/>
<organism evidence="3 4">
    <name type="scientific">Bernardetia litoralis (strain ATCC 23117 / DSM 6794 / NBRC 15988 / NCIMB 1366 / Fx l1 / Sio-4)</name>
    <name type="common">Flexibacter litoralis</name>
    <dbReference type="NCBI Taxonomy" id="880071"/>
    <lineage>
        <taxon>Bacteria</taxon>
        <taxon>Pseudomonadati</taxon>
        <taxon>Bacteroidota</taxon>
        <taxon>Cytophagia</taxon>
        <taxon>Cytophagales</taxon>
        <taxon>Bernardetiaceae</taxon>
        <taxon>Bernardetia</taxon>
    </lineage>
</organism>
<dbReference type="CDD" id="cd01309">
    <property type="entry name" value="Met_dep_hydrolase_C"/>
    <property type="match status" value="1"/>
</dbReference>
<dbReference type="PATRIC" id="fig|880071.3.peg.3927"/>
<dbReference type="Gene3D" id="2.30.40.10">
    <property type="entry name" value="Urease, subunit C, domain 1"/>
    <property type="match status" value="1"/>
</dbReference>
<accession>I4AQJ4</accession>
<feature type="domain" description="Amidohydrolase-related" evidence="2">
    <location>
        <begin position="861"/>
        <end position="948"/>
    </location>
</feature>
<dbReference type="InterPro" id="IPR006680">
    <property type="entry name" value="Amidohydro-rel"/>
</dbReference>
<evidence type="ECO:0000256" key="1">
    <source>
        <dbReference type="SAM" id="SignalP"/>
    </source>
</evidence>
<keyword evidence="3" id="KW-0378">Hydrolase</keyword>
<dbReference type="InterPro" id="IPR051781">
    <property type="entry name" value="Metallo-dep_Hydrolase"/>
</dbReference>
<protein>
    <submittedName>
        <fullName evidence="3">Amidohydrolase, imidazolonepropionase</fullName>
    </submittedName>
</protein>
<dbReference type="GO" id="GO:0016810">
    <property type="term" value="F:hydrolase activity, acting on carbon-nitrogen (but not peptide) bonds"/>
    <property type="evidence" value="ECO:0007669"/>
    <property type="project" value="InterPro"/>
</dbReference>
<dbReference type="Proteomes" id="UP000006054">
    <property type="component" value="Chromosome"/>
</dbReference>
<dbReference type="eggNOG" id="COG1228">
    <property type="taxonomic scope" value="Bacteria"/>
</dbReference>
<name>I4AQJ4_BERLS</name>
<dbReference type="Pfam" id="PF01979">
    <property type="entry name" value="Amidohydro_1"/>
    <property type="match status" value="2"/>
</dbReference>
<gene>
    <name evidence="3" type="ordered locus">Fleli_3926</name>
</gene>
<keyword evidence="4" id="KW-1185">Reference proteome</keyword>
<proteinExistence type="predicted"/>
<dbReference type="PANTHER" id="PTHR43135">
    <property type="entry name" value="ALPHA-D-RIBOSE 1-METHYLPHOSPHONATE 5-TRIPHOSPHATE DIPHOSPHATASE"/>
    <property type="match status" value="1"/>
</dbReference>
<dbReference type="InterPro" id="IPR032466">
    <property type="entry name" value="Metal_Hydrolase"/>
</dbReference>
<dbReference type="OrthoDB" id="9802793at2"/>
<feature type="chain" id="PRO_5003686198" evidence="1">
    <location>
        <begin position="24"/>
        <end position="1016"/>
    </location>
</feature>
<dbReference type="HOGENOM" id="CLU_004881_0_0_10"/>
<dbReference type="PANTHER" id="PTHR43135:SF3">
    <property type="entry name" value="ALPHA-D-RIBOSE 1-METHYLPHOSPHONATE 5-TRIPHOSPHATE DIPHOSPHATASE"/>
    <property type="match status" value="1"/>
</dbReference>
<sequence length="1016" mass="112595" precursor="true">MQNSKNKFFIAFIVLFVSVFSYQKTVAQQTFYTNGITDERNTVYAFTNATIYTDYQTKITDATLIIKEGKILEIGKNLSIPKGAITQDLKGKIIYPSFIDLYSDYGMPTVERAARRRRQLQLNPQTAYAYGNNEAVKAHHKASEMFEPKEKDADNLRKLGFGTLLSNQQDGIVRGTSALVFLGNGTAQEQLYKTEAAAGFSFNKGASTQSYPSSLMGSMALLRQTYLDGKWYATGAVKDKNLTLEAWNTIQNLPQIFEVNDKMNALRADKLGDEFGKQYIFKGNGDEYQAVDLIKNTGASFIIPLNFPNAFDVNDPLDAQFVSFTALKHWEYAASNAAILEKAGINFAFTTDGLKDKSKFLKHLRKAVGAGLSKTAALKALTHTPANLIGEGNNLGTLKKGAVANFIITSGDLFLSKTKIYQNWVKGQKNEIIAYPNSSYAGIYDLTLEEDGKSKLYKLEVSGKEDNLNYTIIDGKDTLKAKANYEKGIFALQFSPKSQTEAIRLTGWYDTEGKYWAGSTHSSGGKWISWNAKNSDSNIEVKQDAGNEPKINETSETFKPIFPFAPYSFQTQPKAETVLIKNATVWTNETEGEAKGILENTDVILVDGKINKIGKNLSSPNGAKTIDGTGKHLTSGIIDEHSHIAISGGVNEGVYANSSEVRIADVINPEDVNIYRHLAGGVVALQQLHGSANPIGGQSAVIKLRWGKTAEEMRIKGAPERIKFALGENVKHSNWAEYGRYPQSRMGVEAFLTDAFTRAKEYEAAKKANPTTTRTDLQMETLLEIINGKRLISCHSYVASEILATMRVAEKFGFKVNVFTHILEGYKVAPEMVKHGVAGSTFSDWWAYKYEVKDAIPYNAALMNQAGVLTSINSDDAEMGRRLNQEAAKTVKYGGVSPEEAWKFVTLNPAKMLGIADRTGSIKVGKDADIVLWSANPLSIYAKAEKTFVDGILYFDRENDEKLRQELAAERERIIQKMIAAKNGGAPTMRIKFKKEHLWDCEESDFDYWNTINDGE</sequence>
<evidence type="ECO:0000313" key="4">
    <source>
        <dbReference type="Proteomes" id="UP000006054"/>
    </source>
</evidence>
<dbReference type="Gene3D" id="3.20.20.140">
    <property type="entry name" value="Metal-dependent hydrolases"/>
    <property type="match status" value="2"/>
</dbReference>
<dbReference type="SUPFAM" id="SSF51338">
    <property type="entry name" value="Composite domain of metallo-dependent hydrolases"/>
    <property type="match status" value="2"/>
</dbReference>
<keyword evidence="1" id="KW-0732">Signal</keyword>
<evidence type="ECO:0000259" key="2">
    <source>
        <dbReference type="Pfam" id="PF01979"/>
    </source>
</evidence>
<dbReference type="SUPFAM" id="SSF51556">
    <property type="entry name" value="Metallo-dependent hydrolases"/>
    <property type="match status" value="2"/>
</dbReference>
<dbReference type="AlphaFoldDB" id="I4AQJ4"/>
<evidence type="ECO:0000313" key="3">
    <source>
        <dbReference type="EMBL" id="AFM06229.1"/>
    </source>
</evidence>
<reference evidence="4" key="1">
    <citation type="submission" date="2012-06" db="EMBL/GenBank/DDBJ databases">
        <title>The complete genome of Flexibacter litoralis DSM 6794.</title>
        <authorList>
            <person name="Lucas S."/>
            <person name="Copeland A."/>
            <person name="Lapidus A."/>
            <person name="Glavina del Rio T."/>
            <person name="Dalin E."/>
            <person name="Tice H."/>
            <person name="Bruce D."/>
            <person name="Goodwin L."/>
            <person name="Pitluck S."/>
            <person name="Peters L."/>
            <person name="Ovchinnikova G."/>
            <person name="Lu M."/>
            <person name="Kyrpides N."/>
            <person name="Mavromatis K."/>
            <person name="Ivanova N."/>
            <person name="Brettin T."/>
            <person name="Detter J.C."/>
            <person name="Han C."/>
            <person name="Larimer F."/>
            <person name="Land M."/>
            <person name="Hauser L."/>
            <person name="Markowitz V."/>
            <person name="Cheng J.-F."/>
            <person name="Hugenholtz P."/>
            <person name="Woyke T."/>
            <person name="Wu D."/>
            <person name="Spring S."/>
            <person name="Lang E."/>
            <person name="Kopitz M."/>
            <person name="Brambilla E."/>
            <person name="Klenk H.-P."/>
            <person name="Eisen J.A."/>
        </authorList>
    </citation>
    <scope>NUCLEOTIDE SEQUENCE [LARGE SCALE GENOMIC DNA]</scope>
    <source>
        <strain evidence="4">ATCC 23117 / DSM 6794 / NBRC 15988 / NCIMB 1366 / Sio-4</strain>
    </source>
</reference>
<feature type="signal peptide" evidence="1">
    <location>
        <begin position="1"/>
        <end position="23"/>
    </location>
</feature>
<dbReference type="STRING" id="880071.Fleli_3926"/>
<dbReference type="RefSeq" id="WP_014799652.1">
    <property type="nucleotide sequence ID" value="NC_018018.1"/>
</dbReference>
<dbReference type="EMBL" id="CP003345">
    <property type="protein sequence ID" value="AFM06229.1"/>
    <property type="molecule type" value="Genomic_DNA"/>
</dbReference>